<evidence type="ECO:0000256" key="2">
    <source>
        <dbReference type="ARBA" id="ARBA00006565"/>
    </source>
</evidence>
<evidence type="ECO:0000256" key="5">
    <source>
        <dbReference type="ARBA" id="ARBA00023136"/>
    </source>
</evidence>
<sequence length="260" mass="29103">MFGDRLHVYPIVIAIFVPLTFTITYILAVTSGHVEPAFPYISDTGTKPPESCVFGQMLNIGAVLAFIIFYIRYRQIRTHYEGAGRTKLLKYNTVTFVMGITAALGISLVGNFQETNVIVIHLIGALLAFVVGSIYCWIQTGMSFKMPDLPGNSVIVCRIRTVISVLTFIFIIMLGIFSLLSKLKKPKGESNLDYWNPSVPGYGFRITSTVSEWLVALLIVIFLATFYKEFRYFKLEKPTCSVHDRTKVVSVEQTGNEQSA</sequence>
<evidence type="ECO:0000256" key="4">
    <source>
        <dbReference type="ARBA" id="ARBA00022989"/>
    </source>
</evidence>
<evidence type="ECO:0000256" key="1">
    <source>
        <dbReference type="ARBA" id="ARBA00004127"/>
    </source>
</evidence>
<dbReference type="GO" id="GO:0012505">
    <property type="term" value="C:endomembrane system"/>
    <property type="evidence" value="ECO:0007669"/>
    <property type="project" value="UniProtKB-SubCell"/>
</dbReference>
<protein>
    <recommendedName>
        <fullName evidence="7">CWH43-like N-terminal domain-containing protein</fullName>
    </recommendedName>
</protein>
<feature type="transmembrane region" description="Helical" evidence="6">
    <location>
        <begin position="53"/>
        <end position="71"/>
    </location>
</feature>
<keyword evidence="9" id="KW-1185">Reference proteome</keyword>
<feature type="transmembrane region" description="Helical" evidence="6">
    <location>
        <begin position="201"/>
        <end position="227"/>
    </location>
</feature>
<dbReference type="PANTHER" id="PTHR21324">
    <property type="entry name" value="FASTING-INDUCIBLE INTEGRAL MEMBRANE PROTEIN TM6P1-RELATED"/>
    <property type="match status" value="1"/>
</dbReference>
<keyword evidence="3 6" id="KW-0812">Transmembrane</keyword>
<proteinExistence type="inferred from homology"/>
<dbReference type="AlphaFoldDB" id="A0A8B6C6P0"/>
<accession>A0A8B6C6P0</accession>
<keyword evidence="4 6" id="KW-1133">Transmembrane helix</keyword>
<gene>
    <name evidence="8" type="ORF">MGAL_10B007335</name>
</gene>
<keyword evidence="5 6" id="KW-0472">Membrane</keyword>
<comment type="subcellular location">
    <subcellularLocation>
        <location evidence="1">Endomembrane system</location>
        <topology evidence="1">Multi-pass membrane protein</topology>
    </subcellularLocation>
</comment>
<evidence type="ECO:0000259" key="7">
    <source>
        <dbReference type="Pfam" id="PF10277"/>
    </source>
</evidence>
<dbReference type="Proteomes" id="UP000596742">
    <property type="component" value="Unassembled WGS sequence"/>
</dbReference>
<dbReference type="Pfam" id="PF10277">
    <property type="entry name" value="Frag1"/>
    <property type="match status" value="1"/>
</dbReference>
<dbReference type="PANTHER" id="PTHR21324:SF2">
    <property type="entry name" value="EG:22E5.9 PROTEIN"/>
    <property type="match status" value="1"/>
</dbReference>
<dbReference type="EMBL" id="UYJE01001227">
    <property type="protein sequence ID" value="VDI00320.1"/>
    <property type="molecule type" value="Genomic_DNA"/>
</dbReference>
<feature type="transmembrane region" description="Helical" evidence="6">
    <location>
        <begin position="12"/>
        <end position="33"/>
    </location>
</feature>
<dbReference type="InterPro" id="IPR050911">
    <property type="entry name" value="DRAM/TMEM150_Autophagy_Mod"/>
</dbReference>
<feature type="transmembrane region" description="Helical" evidence="6">
    <location>
        <begin position="91"/>
        <end position="112"/>
    </location>
</feature>
<evidence type="ECO:0000256" key="3">
    <source>
        <dbReference type="ARBA" id="ARBA00022692"/>
    </source>
</evidence>
<evidence type="ECO:0000256" key="6">
    <source>
        <dbReference type="SAM" id="Phobius"/>
    </source>
</evidence>
<comment type="similarity">
    <text evidence="2">Belongs to the DRAM/TMEM150 family.</text>
</comment>
<feature type="transmembrane region" description="Helical" evidence="6">
    <location>
        <begin position="159"/>
        <end position="181"/>
    </location>
</feature>
<evidence type="ECO:0000313" key="9">
    <source>
        <dbReference type="Proteomes" id="UP000596742"/>
    </source>
</evidence>
<feature type="transmembrane region" description="Helical" evidence="6">
    <location>
        <begin position="118"/>
        <end position="138"/>
    </location>
</feature>
<comment type="caution">
    <text evidence="8">The sequence shown here is derived from an EMBL/GenBank/DDBJ whole genome shotgun (WGS) entry which is preliminary data.</text>
</comment>
<dbReference type="InterPro" id="IPR019402">
    <property type="entry name" value="CWH43_N"/>
</dbReference>
<organism evidence="8 9">
    <name type="scientific">Mytilus galloprovincialis</name>
    <name type="common">Mediterranean mussel</name>
    <dbReference type="NCBI Taxonomy" id="29158"/>
    <lineage>
        <taxon>Eukaryota</taxon>
        <taxon>Metazoa</taxon>
        <taxon>Spiralia</taxon>
        <taxon>Lophotrochozoa</taxon>
        <taxon>Mollusca</taxon>
        <taxon>Bivalvia</taxon>
        <taxon>Autobranchia</taxon>
        <taxon>Pteriomorphia</taxon>
        <taxon>Mytilida</taxon>
        <taxon>Mytiloidea</taxon>
        <taxon>Mytilidae</taxon>
        <taxon>Mytilinae</taxon>
        <taxon>Mytilus</taxon>
    </lineage>
</organism>
<reference evidence="8" key="1">
    <citation type="submission" date="2018-11" db="EMBL/GenBank/DDBJ databases">
        <authorList>
            <person name="Alioto T."/>
            <person name="Alioto T."/>
        </authorList>
    </citation>
    <scope>NUCLEOTIDE SEQUENCE</scope>
</reference>
<evidence type="ECO:0000313" key="8">
    <source>
        <dbReference type="EMBL" id="VDI00320.1"/>
    </source>
</evidence>
<feature type="domain" description="CWH43-like N-terminal" evidence="7">
    <location>
        <begin position="9"/>
        <end position="231"/>
    </location>
</feature>
<name>A0A8B6C6P0_MYTGA</name>